<protein>
    <recommendedName>
        <fullName evidence="3">Pentatricopeptide repeat-containing protein</fullName>
    </recommendedName>
</protein>
<keyword evidence="2" id="KW-1185">Reference proteome</keyword>
<evidence type="ECO:0008006" key="3">
    <source>
        <dbReference type="Google" id="ProtNLM"/>
    </source>
</evidence>
<accession>A0AAV6MCH0</accession>
<comment type="caution">
    <text evidence="1">The sequence shown here is derived from an EMBL/GenBank/DDBJ whole genome shotgun (WGS) entry which is preliminary data.</text>
</comment>
<evidence type="ECO:0000313" key="1">
    <source>
        <dbReference type="EMBL" id="KAG6579034.1"/>
    </source>
</evidence>
<reference evidence="1 2" key="1">
    <citation type="journal article" date="2021" name="Hortic Res">
        <title>The domestication of Cucurbita argyrosperma as revealed by the genome of its wild relative.</title>
        <authorList>
            <person name="Barrera-Redondo J."/>
            <person name="Sanchez-de la Vega G."/>
            <person name="Aguirre-Liguori J.A."/>
            <person name="Castellanos-Morales G."/>
            <person name="Gutierrez-Guerrero Y.T."/>
            <person name="Aguirre-Dugua X."/>
            <person name="Aguirre-Planter E."/>
            <person name="Tenaillon M.I."/>
            <person name="Lira-Saade R."/>
            <person name="Eguiarte L.E."/>
        </authorList>
    </citation>
    <scope>NUCLEOTIDE SEQUENCE [LARGE SCALE GENOMIC DNA]</scope>
    <source>
        <strain evidence="1">JBR-2021</strain>
    </source>
</reference>
<evidence type="ECO:0000313" key="2">
    <source>
        <dbReference type="Proteomes" id="UP000685013"/>
    </source>
</evidence>
<organism evidence="1 2">
    <name type="scientific">Cucurbita argyrosperma subsp. sororia</name>
    <dbReference type="NCBI Taxonomy" id="37648"/>
    <lineage>
        <taxon>Eukaryota</taxon>
        <taxon>Viridiplantae</taxon>
        <taxon>Streptophyta</taxon>
        <taxon>Embryophyta</taxon>
        <taxon>Tracheophyta</taxon>
        <taxon>Spermatophyta</taxon>
        <taxon>Magnoliopsida</taxon>
        <taxon>eudicotyledons</taxon>
        <taxon>Gunneridae</taxon>
        <taxon>Pentapetalae</taxon>
        <taxon>rosids</taxon>
        <taxon>fabids</taxon>
        <taxon>Cucurbitales</taxon>
        <taxon>Cucurbitaceae</taxon>
        <taxon>Cucurbiteae</taxon>
        <taxon>Cucurbita</taxon>
    </lineage>
</organism>
<dbReference type="EMBL" id="JAGKQH010000015">
    <property type="protein sequence ID" value="KAG6579034.1"/>
    <property type="molecule type" value="Genomic_DNA"/>
</dbReference>
<dbReference type="AlphaFoldDB" id="A0AAV6MCH0"/>
<sequence length="89" mass="10295">MRDGKIEEAHCLMQEMENMGLKSYPESFNLCYIRTFRRKLENVSYTFERKFLLIFSLNSQNLYSNFGSDNYVGLLAVAPALPNNVIGMT</sequence>
<feature type="non-terminal residue" evidence="1">
    <location>
        <position position="1"/>
    </location>
</feature>
<dbReference type="Proteomes" id="UP000685013">
    <property type="component" value="Chromosome 15"/>
</dbReference>
<gene>
    <name evidence="1" type="ORF">SDJN03_23482</name>
</gene>
<proteinExistence type="predicted"/>
<name>A0AAV6MCH0_9ROSI</name>